<evidence type="ECO:0000256" key="1">
    <source>
        <dbReference type="SAM" id="SignalP"/>
    </source>
</evidence>
<dbReference type="EMBL" id="JAUEPN010000002">
    <property type="protein sequence ID" value="KAK3299291.1"/>
    <property type="molecule type" value="Genomic_DNA"/>
</dbReference>
<organism evidence="2 3">
    <name type="scientific">Chaetomium fimeti</name>
    <dbReference type="NCBI Taxonomy" id="1854472"/>
    <lineage>
        <taxon>Eukaryota</taxon>
        <taxon>Fungi</taxon>
        <taxon>Dikarya</taxon>
        <taxon>Ascomycota</taxon>
        <taxon>Pezizomycotina</taxon>
        <taxon>Sordariomycetes</taxon>
        <taxon>Sordariomycetidae</taxon>
        <taxon>Sordariales</taxon>
        <taxon>Chaetomiaceae</taxon>
        <taxon>Chaetomium</taxon>
    </lineage>
</organism>
<name>A0AAE0HMR6_9PEZI</name>
<evidence type="ECO:0000313" key="3">
    <source>
        <dbReference type="Proteomes" id="UP001278766"/>
    </source>
</evidence>
<sequence>MVGNHHSWLAFGLGWGGASATGGHGIHKRHDVWVIAFHKPPFSNTTCMGKRERERLNSGLFRPPICSGKPITLTNERERRRVLSEVSMLACYLIQTQSSRPKRERRVEARLSNQGVKDERETLCHFHQQTCQACGFRSSGHPPQARGSEQFDEVFQSTVGVHKGDQDTPLAGTLLKRQATGIVICMQVRKSPG</sequence>
<reference evidence="2" key="2">
    <citation type="submission" date="2023-06" db="EMBL/GenBank/DDBJ databases">
        <authorList>
            <consortium name="Lawrence Berkeley National Laboratory"/>
            <person name="Haridas S."/>
            <person name="Hensen N."/>
            <person name="Bonometti L."/>
            <person name="Westerberg I."/>
            <person name="Brannstrom I.O."/>
            <person name="Guillou S."/>
            <person name="Cros-Aarteil S."/>
            <person name="Calhoun S."/>
            <person name="Kuo A."/>
            <person name="Mondo S."/>
            <person name="Pangilinan J."/>
            <person name="Riley R."/>
            <person name="Labutti K."/>
            <person name="Andreopoulos B."/>
            <person name="Lipzen A."/>
            <person name="Chen C."/>
            <person name="Yanf M."/>
            <person name="Daum C."/>
            <person name="Ng V."/>
            <person name="Clum A."/>
            <person name="Steindorff A."/>
            <person name="Ohm R."/>
            <person name="Martin F."/>
            <person name="Silar P."/>
            <person name="Natvig D."/>
            <person name="Lalanne C."/>
            <person name="Gautier V."/>
            <person name="Ament-Velasquez S.L."/>
            <person name="Kruys A."/>
            <person name="Hutchinson M.I."/>
            <person name="Powell A.J."/>
            <person name="Barry K."/>
            <person name="Miller A.N."/>
            <person name="Grigoriev I.V."/>
            <person name="Debuchy R."/>
            <person name="Gladieux P."/>
            <person name="Thoren M.H."/>
            <person name="Johannesson H."/>
        </authorList>
    </citation>
    <scope>NUCLEOTIDE SEQUENCE</scope>
    <source>
        <strain evidence="2">CBS 168.71</strain>
    </source>
</reference>
<accession>A0AAE0HMR6</accession>
<dbReference type="RefSeq" id="XP_062662805.1">
    <property type="nucleotide sequence ID" value="XM_062809039.1"/>
</dbReference>
<reference evidence="2" key="1">
    <citation type="journal article" date="2023" name="Mol. Phylogenet. Evol.">
        <title>Genome-scale phylogeny and comparative genomics of the fungal order Sordariales.</title>
        <authorList>
            <person name="Hensen N."/>
            <person name="Bonometti L."/>
            <person name="Westerberg I."/>
            <person name="Brannstrom I.O."/>
            <person name="Guillou S."/>
            <person name="Cros-Aarteil S."/>
            <person name="Calhoun S."/>
            <person name="Haridas S."/>
            <person name="Kuo A."/>
            <person name="Mondo S."/>
            <person name="Pangilinan J."/>
            <person name="Riley R."/>
            <person name="LaButti K."/>
            <person name="Andreopoulos B."/>
            <person name="Lipzen A."/>
            <person name="Chen C."/>
            <person name="Yan M."/>
            <person name="Daum C."/>
            <person name="Ng V."/>
            <person name="Clum A."/>
            <person name="Steindorff A."/>
            <person name="Ohm R.A."/>
            <person name="Martin F."/>
            <person name="Silar P."/>
            <person name="Natvig D.O."/>
            <person name="Lalanne C."/>
            <person name="Gautier V."/>
            <person name="Ament-Velasquez S.L."/>
            <person name="Kruys A."/>
            <person name="Hutchinson M.I."/>
            <person name="Powell A.J."/>
            <person name="Barry K."/>
            <person name="Miller A.N."/>
            <person name="Grigoriev I.V."/>
            <person name="Debuchy R."/>
            <person name="Gladieux P."/>
            <person name="Hiltunen Thoren M."/>
            <person name="Johannesson H."/>
        </authorList>
    </citation>
    <scope>NUCLEOTIDE SEQUENCE</scope>
    <source>
        <strain evidence="2">CBS 168.71</strain>
    </source>
</reference>
<feature type="signal peptide" evidence="1">
    <location>
        <begin position="1"/>
        <end position="20"/>
    </location>
</feature>
<comment type="caution">
    <text evidence="2">The sequence shown here is derived from an EMBL/GenBank/DDBJ whole genome shotgun (WGS) entry which is preliminary data.</text>
</comment>
<dbReference type="Proteomes" id="UP001278766">
    <property type="component" value="Unassembled WGS sequence"/>
</dbReference>
<protein>
    <submittedName>
        <fullName evidence="2">Uncharacterized protein</fullName>
    </submittedName>
</protein>
<proteinExistence type="predicted"/>
<keyword evidence="3" id="KW-1185">Reference proteome</keyword>
<evidence type="ECO:0000313" key="2">
    <source>
        <dbReference type="EMBL" id="KAK3299291.1"/>
    </source>
</evidence>
<dbReference type="GeneID" id="87845987"/>
<dbReference type="AlphaFoldDB" id="A0AAE0HMR6"/>
<gene>
    <name evidence="2" type="ORF">B0H64DRAFT_96495</name>
</gene>
<feature type="chain" id="PRO_5042228612" evidence="1">
    <location>
        <begin position="21"/>
        <end position="193"/>
    </location>
</feature>
<keyword evidence="1" id="KW-0732">Signal</keyword>